<dbReference type="EMBL" id="BARS01002733">
    <property type="protein sequence ID" value="GAF71995.1"/>
    <property type="molecule type" value="Genomic_DNA"/>
</dbReference>
<evidence type="ECO:0008006" key="2">
    <source>
        <dbReference type="Google" id="ProtNLM"/>
    </source>
</evidence>
<proteinExistence type="predicted"/>
<gene>
    <name evidence="1" type="ORF">S01H1_05245</name>
</gene>
<feature type="non-terminal residue" evidence="1">
    <location>
        <position position="260"/>
    </location>
</feature>
<comment type="caution">
    <text evidence="1">The sequence shown here is derived from an EMBL/GenBank/DDBJ whole genome shotgun (WGS) entry which is preliminary data.</text>
</comment>
<evidence type="ECO:0000313" key="1">
    <source>
        <dbReference type="EMBL" id="GAF71995.1"/>
    </source>
</evidence>
<sequence length="260" mass="27463">MRKGKMLGKIFGIALAILVVSALALVPGAAPVKVALAQSNIGVNVTPQQITVGLNENFNVTIWIDDSLGESYDGVAIRLVYNTNYVTATGVTDAGTFDFVLDNGTIDNTWNATHGLVKYDAVNLAGPLNTSNPVCTVNFTSSSSTGITGLDFIYVASDAATSVTSVGADILNWTYVVNGTVRVGMPALTVNVTPFEIQPDMTEEDTVLVIALSRQMTALDKDGNELESITISKEVNPLQPPEGCYFVGTVYNMAPDGAVF</sequence>
<protein>
    <recommendedName>
        <fullName evidence="2">Cohesin domain-containing protein</fullName>
    </recommendedName>
</protein>
<reference evidence="1" key="1">
    <citation type="journal article" date="2014" name="Front. Microbiol.">
        <title>High frequency of phylogenetically diverse reductive dehalogenase-homologous genes in deep subseafloor sedimentary metagenomes.</title>
        <authorList>
            <person name="Kawai M."/>
            <person name="Futagami T."/>
            <person name="Toyoda A."/>
            <person name="Takaki Y."/>
            <person name="Nishi S."/>
            <person name="Hori S."/>
            <person name="Arai W."/>
            <person name="Tsubouchi T."/>
            <person name="Morono Y."/>
            <person name="Uchiyama I."/>
            <person name="Ito T."/>
            <person name="Fujiyama A."/>
            <person name="Inagaki F."/>
            <person name="Takami H."/>
        </authorList>
    </citation>
    <scope>NUCLEOTIDE SEQUENCE</scope>
    <source>
        <strain evidence="1">Expedition CK06-06</strain>
    </source>
</reference>
<name>X0T7G1_9ZZZZ</name>
<organism evidence="1">
    <name type="scientific">marine sediment metagenome</name>
    <dbReference type="NCBI Taxonomy" id="412755"/>
    <lineage>
        <taxon>unclassified sequences</taxon>
        <taxon>metagenomes</taxon>
        <taxon>ecological metagenomes</taxon>
    </lineage>
</organism>
<accession>X0T7G1</accession>
<dbReference type="AlphaFoldDB" id="X0T7G1"/>